<dbReference type="PANTHER" id="PTHR30383">
    <property type="entry name" value="THIOESTERASE 1/PROTEASE 1/LYSOPHOSPHOLIPASE L1"/>
    <property type="match status" value="1"/>
</dbReference>
<sequence>MRTLPCLASVLASIALSTAAWGAEPWVQPMKKVHAKFTGQAGTVAQIGDSITITMAFFVPLRGEIKNVPADLKPAHEWMRGYVQPRCWTAWKGAQWGNEGGMTSNWGAANIDKWLKKMNPEVALIMFGTNDLHAGPRPPEYDAKMRKIARACVDNGTVPILYTIPPVANQLNNPKRTAHVESFVASVRKLAAEMKLPLIDYYKEMVTRRP</sequence>
<dbReference type="InterPro" id="IPR036514">
    <property type="entry name" value="SGNH_hydro_sf"/>
</dbReference>
<proteinExistence type="predicted"/>
<reference evidence="2" key="1">
    <citation type="journal article" date="2015" name="Nature">
        <title>Complex archaea that bridge the gap between prokaryotes and eukaryotes.</title>
        <authorList>
            <person name="Spang A."/>
            <person name="Saw J.H."/>
            <person name="Jorgensen S.L."/>
            <person name="Zaremba-Niedzwiedzka K."/>
            <person name="Martijn J."/>
            <person name="Lind A.E."/>
            <person name="van Eijk R."/>
            <person name="Schleper C."/>
            <person name="Guy L."/>
            <person name="Ettema T.J."/>
        </authorList>
    </citation>
    <scope>NUCLEOTIDE SEQUENCE</scope>
</reference>
<feature type="domain" description="SGNH hydrolase-type esterase" evidence="1">
    <location>
        <begin position="47"/>
        <end position="206"/>
    </location>
</feature>
<dbReference type="Gene3D" id="3.40.50.1110">
    <property type="entry name" value="SGNH hydrolase"/>
    <property type="match status" value="1"/>
</dbReference>
<gene>
    <name evidence="2" type="ORF">LCGC14_2535690</name>
</gene>
<protein>
    <recommendedName>
        <fullName evidence="1">SGNH hydrolase-type esterase domain-containing protein</fullName>
    </recommendedName>
</protein>
<dbReference type="AlphaFoldDB" id="A0A0F9AS83"/>
<feature type="non-terminal residue" evidence="2">
    <location>
        <position position="210"/>
    </location>
</feature>
<dbReference type="GO" id="GO:0004622">
    <property type="term" value="F:phosphatidylcholine lysophospholipase activity"/>
    <property type="evidence" value="ECO:0007669"/>
    <property type="project" value="TreeGrafter"/>
</dbReference>
<dbReference type="InterPro" id="IPR013830">
    <property type="entry name" value="SGNH_hydro"/>
</dbReference>
<dbReference type="EMBL" id="LAZR01041254">
    <property type="protein sequence ID" value="KKL12444.1"/>
    <property type="molecule type" value="Genomic_DNA"/>
</dbReference>
<name>A0A0F9AS83_9ZZZZ</name>
<comment type="caution">
    <text evidence="2">The sequence shown here is derived from an EMBL/GenBank/DDBJ whole genome shotgun (WGS) entry which is preliminary data.</text>
</comment>
<dbReference type="InterPro" id="IPR051532">
    <property type="entry name" value="Ester_Hydrolysis_Enzymes"/>
</dbReference>
<organism evidence="2">
    <name type="scientific">marine sediment metagenome</name>
    <dbReference type="NCBI Taxonomy" id="412755"/>
    <lineage>
        <taxon>unclassified sequences</taxon>
        <taxon>metagenomes</taxon>
        <taxon>ecological metagenomes</taxon>
    </lineage>
</organism>
<dbReference type="Pfam" id="PF13472">
    <property type="entry name" value="Lipase_GDSL_2"/>
    <property type="match status" value="1"/>
</dbReference>
<accession>A0A0F9AS83</accession>
<evidence type="ECO:0000259" key="1">
    <source>
        <dbReference type="Pfam" id="PF13472"/>
    </source>
</evidence>
<dbReference type="SUPFAM" id="SSF52266">
    <property type="entry name" value="SGNH hydrolase"/>
    <property type="match status" value="1"/>
</dbReference>
<dbReference type="PANTHER" id="PTHR30383:SF5">
    <property type="entry name" value="SGNH HYDROLASE-TYPE ESTERASE DOMAIN-CONTAINING PROTEIN"/>
    <property type="match status" value="1"/>
</dbReference>
<evidence type="ECO:0000313" key="2">
    <source>
        <dbReference type="EMBL" id="KKL12444.1"/>
    </source>
</evidence>